<dbReference type="InterPro" id="IPR003143">
    <property type="entry name" value="Cyt_cd1_C_sf"/>
</dbReference>
<dbReference type="PANTHER" id="PTHR47197:SF3">
    <property type="entry name" value="DIHYDRO-HEME D1 DEHYDROGENASE"/>
    <property type="match status" value="1"/>
</dbReference>
<evidence type="ECO:0000256" key="3">
    <source>
        <dbReference type="ARBA" id="ARBA00023004"/>
    </source>
</evidence>
<dbReference type="Gene3D" id="1.10.760.10">
    <property type="entry name" value="Cytochrome c-like domain"/>
    <property type="match status" value="1"/>
</dbReference>
<evidence type="ECO:0000313" key="7">
    <source>
        <dbReference type="EMBL" id="AGA33315.1"/>
    </source>
</evidence>
<keyword evidence="8" id="KW-1185">Reference proteome</keyword>
<dbReference type="Pfam" id="PF13442">
    <property type="entry name" value="Cytochrome_CBB3"/>
    <property type="match status" value="1"/>
</dbReference>
<dbReference type="PROSITE" id="PS51007">
    <property type="entry name" value="CYTC"/>
    <property type="match status" value="1"/>
</dbReference>
<keyword evidence="5" id="KW-0732">Signal</keyword>
<dbReference type="PANTHER" id="PTHR47197">
    <property type="entry name" value="PROTEIN NIRF"/>
    <property type="match status" value="1"/>
</dbReference>
<dbReference type="GO" id="GO:0046872">
    <property type="term" value="F:metal ion binding"/>
    <property type="evidence" value="ECO:0007669"/>
    <property type="project" value="UniProtKB-KW"/>
</dbReference>
<feature type="signal peptide" evidence="5">
    <location>
        <begin position="1"/>
        <end position="31"/>
    </location>
</feature>
<evidence type="ECO:0000259" key="6">
    <source>
        <dbReference type="PROSITE" id="PS51007"/>
    </source>
</evidence>
<dbReference type="eggNOG" id="COG2010">
    <property type="taxonomic scope" value="Bacteria"/>
</dbReference>
<keyword evidence="1 4" id="KW-0349">Heme</keyword>
<dbReference type="Pfam" id="PF02239">
    <property type="entry name" value="Cytochrom_D1"/>
    <property type="match status" value="1"/>
</dbReference>
<evidence type="ECO:0000256" key="1">
    <source>
        <dbReference type="ARBA" id="ARBA00022617"/>
    </source>
</evidence>
<dbReference type="GO" id="GO:0020037">
    <property type="term" value="F:heme binding"/>
    <property type="evidence" value="ECO:0007669"/>
    <property type="project" value="InterPro"/>
</dbReference>
<feature type="domain" description="Cytochrome c" evidence="6">
    <location>
        <begin position="32"/>
        <end position="110"/>
    </location>
</feature>
<dbReference type="KEGG" id="tni:TVNIR_1649"/>
<dbReference type="PATRIC" id="fig|1255043.3.peg.1668"/>
<keyword evidence="2 4" id="KW-0479">Metal-binding</keyword>
<reference evidence="7" key="1">
    <citation type="submission" date="2015-12" db="EMBL/GenBank/DDBJ databases">
        <authorList>
            <person name="Tikhonova T.V."/>
            <person name="Pavlov A.R."/>
            <person name="Beletsky A.V."/>
            <person name="Mardanov A.V."/>
            <person name="Sorokin D.Y."/>
            <person name="Ravin N.V."/>
            <person name="Popov V.O."/>
        </authorList>
    </citation>
    <scope>NUCLEOTIDE SEQUENCE</scope>
    <source>
        <strain evidence="7">DSM 14787</strain>
    </source>
</reference>
<protein>
    <submittedName>
        <fullName evidence="7">Cytochrome c-like protein</fullName>
    </submittedName>
</protein>
<dbReference type="SUPFAM" id="SSF46626">
    <property type="entry name" value="Cytochrome c"/>
    <property type="match status" value="1"/>
</dbReference>
<dbReference type="InterPro" id="IPR011048">
    <property type="entry name" value="Haem_d1_sf"/>
</dbReference>
<dbReference type="STRING" id="1255043.TVNIR_1649"/>
<evidence type="ECO:0000313" key="8">
    <source>
        <dbReference type="Proteomes" id="UP000010809"/>
    </source>
</evidence>
<feature type="chain" id="PRO_5003940474" evidence="5">
    <location>
        <begin position="32"/>
        <end position="506"/>
    </location>
</feature>
<dbReference type="InterPro" id="IPR009056">
    <property type="entry name" value="Cyt_c-like_dom"/>
</dbReference>
<organism evidence="7 8">
    <name type="scientific">Thioalkalivibrio nitratireducens (strain DSM 14787 / UNIQEM 213 / ALEN2)</name>
    <dbReference type="NCBI Taxonomy" id="1255043"/>
    <lineage>
        <taxon>Bacteria</taxon>
        <taxon>Pseudomonadati</taxon>
        <taxon>Pseudomonadota</taxon>
        <taxon>Gammaproteobacteria</taxon>
        <taxon>Chromatiales</taxon>
        <taxon>Ectothiorhodospiraceae</taxon>
        <taxon>Thioalkalivibrio</taxon>
    </lineage>
</organism>
<sequence length="506" mass="56016">MPVCVRIPSVSPASTALGAAAALLAAWPATGSSPDEAQRIYQIHCASCHSGDRLGGMGPALLPENLRRVRRPEAREVIAHGRAATQMPGFSEQLSDDEIMLLVEYIYQPLEVMPVWARDEVLDSRVVHYGPGSLSDEPRFDADPLNLFIVVELADHHASLLDGDRLEVLTRFPTRFALHGGPKYSPDGRYVYFASRGGWISKFDVYNMKTVAEIRAGINTRNLAISGDGRYLLVGNYLPHSVVLLDADDLMPLEIIEARDAAGTSSRVSAVYTAAPRESFIVALKDIAEVWEISYAAADFPLRRIVLDDYLDDFFFDPGYHHLIGAARNANNAQVVNLDEGLKVAEIDLTGLPHLGSGISWEYQGRPVVATPNLREAEVSVIDLQDWTIIERIDTLGPGFFMRSHGDSPYAWVDVFFGPDSDAVHVIDKKTLKIVRTLRPEPGKTAAHIEYDRHGRYALLSIWDDDGALVIYDADTLEEVKRIPMKKPSGKYNVYNKTRLDPGTSH</sequence>
<name>L0DWG1_THIND</name>
<dbReference type="eggNOG" id="COG3391">
    <property type="taxonomic scope" value="Bacteria"/>
</dbReference>
<dbReference type="SUPFAM" id="SSF51004">
    <property type="entry name" value="C-terminal (heme d1) domain of cytochrome cd1-nitrite reductase"/>
    <property type="match status" value="1"/>
</dbReference>
<proteinExistence type="predicted"/>
<evidence type="ECO:0000256" key="5">
    <source>
        <dbReference type="SAM" id="SignalP"/>
    </source>
</evidence>
<evidence type="ECO:0000256" key="4">
    <source>
        <dbReference type="PROSITE-ProRule" id="PRU00433"/>
    </source>
</evidence>
<dbReference type="GO" id="GO:0009055">
    <property type="term" value="F:electron transfer activity"/>
    <property type="evidence" value="ECO:0007669"/>
    <property type="project" value="InterPro"/>
</dbReference>
<dbReference type="Proteomes" id="UP000010809">
    <property type="component" value="Chromosome"/>
</dbReference>
<dbReference type="AlphaFoldDB" id="L0DWG1"/>
<dbReference type="Gene3D" id="2.140.10.20">
    <property type="entry name" value="C-terminal (heme d1) domain of cytochrome cd1-nitrite reductase"/>
    <property type="match status" value="1"/>
</dbReference>
<accession>L0DWG1</accession>
<keyword evidence="3 4" id="KW-0408">Iron</keyword>
<dbReference type="InterPro" id="IPR051200">
    <property type="entry name" value="Host-pathogen_enzymatic-act"/>
</dbReference>
<gene>
    <name evidence="7" type="ordered locus">TVNIR_1649</name>
</gene>
<dbReference type="EMBL" id="CP003989">
    <property type="protein sequence ID" value="AGA33315.1"/>
    <property type="molecule type" value="Genomic_DNA"/>
</dbReference>
<evidence type="ECO:0000256" key="2">
    <source>
        <dbReference type="ARBA" id="ARBA00022723"/>
    </source>
</evidence>
<dbReference type="HOGENOM" id="CLU_025262_1_0_6"/>
<dbReference type="InterPro" id="IPR036909">
    <property type="entry name" value="Cyt_c-like_dom_sf"/>
</dbReference>